<sequence>MQAVVAGARACPPTQSISTAVVLQPTARDQSPGAGAPFRNPKRRSSWPKLPVKVKSSPRSGRLLVVPCAALRRALHGCCDRHAGPIGSLPSSPLGGGPGALHRGAVQSSEGCLMGTSHYSPGRGPLALGETVSNPQLLQGPTYTECRPSARNSGSPSVPPPTAAHKSQAPCAPARDQDLQCTPPSPTNKTRALGTYASSPDRFRESLGCGSRRRTSHPPSAVAPFPDKGDGFPSPGQQRSTPPSHPDEAMDPRKFMAPLAAFTMASLLFV</sequence>
<name>A0A2U3DV47_PURLI</name>
<dbReference type="AlphaFoldDB" id="A0A2U3DV47"/>
<feature type="region of interest" description="Disordered" evidence="1">
    <location>
        <begin position="23"/>
        <end position="54"/>
    </location>
</feature>
<protein>
    <submittedName>
        <fullName evidence="2">Uncharacterized protein</fullName>
    </submittedName>
</protein>
<feature type="compositionally biased region" description="Polar residues" evidence="1">
    <location>
        <begin position="131"/>
        <end position="142"/>
    </location>
</feature>
<evidence type="ECO:0000313" key="2">
    <source>
        <dbReference type="EMBL" id="PWI66123.1"/>
    </source>
</evidence>
<dbReference type="Proteomes" id="UP000245956">
    <property type="component" value="Unassembled WGS sequence"/>
</dbReference>
<organism evidence="2 3">
    <name type="scientific">Purpureocillium lilacinum</name>
    <name type="common">Paecilomyces lilacinus</name>
    <dbReference type="NCBI Taxonomy" id="33203"/>
    <lineage>
        <taxon>Eukaryota</taxon>
        <taxon>Fungi</taxon>
        <taxon>Dikarya</taxon>
        <taxon>Ascomycota</taxon>
        <taxon>Pezizomycotina</taxon>
        <taxon>Sordariomycetes</taxon>
        <taxon>Hypocreomycetidae</taxon>
        <taxon>Hypocreales</taxon>
        <taxon>Ophiocordycipitaceae</taxon>
        <taxon>Purpureocillium</taxon>
    </lineage>
</organism>
<feature type="region of interest" description="Disordered" evidence="1">
    <location>
        <begin position="124"/>
        <end position="252"/>
    </location>
</feature>
<proteinExistence type="predicted"/>
<feature type="compositionally biased region" description="Polar residues" evidence="1">
    <location>
        <begin position="179"/>
        <end position="190"/>
    </location>
</feature>
<evidence type="ECO:0000313" key="3">
    <source>
        <dbReference type="Proteomes" id="UP000245956"/>
    </source>
</evidence>
<comment type="caution">
    <text evidence="2">The sequence shown here is derived from an EMBL/GenBank/DDBJ whole genome shotgun (WGS) entry which is preliminary data.</text>
</comment>
<reference evidence="2 3" key="1">
    <citation type="journal article" date="2016" name="Front. Microbiol.">
        <title>Genome and transcriptome sequences reveal the specific parasitism of the nematophagous Purpureocillium lilacinum 36-1.</title>
        <authorList>
            <person name="Xie J."/>
            <person name="Li S."/>
            <person name="Mo C."/>
            <person name="Xiao X."/>
            <person name="Peng D."/>
            <person name="Wang G."/>
            <person name="Xiao Y."/>
        </authorList>
    </citation>
    <scope>NUCLEOTIDE SEQUENCE [LARGE SCALE GENOMIC DNA]</scope>
    <source>
        <strain evidence="2 3">36-1</strain>
    </source>
</reference>
<accession>A0A2U3DV47</accession>
<gene>
    <name evidence="2" type="ORF">PCL_05341</name>
</gene>
<dbReference type="EMBL" id="LCWV01000027">
    <property type="protein sequence ID" value="PWI66123.1"/>
    <property type="molecule type" value="Genomic_DNA"/>
</dbReference>
<evidence type="ECO:0000256" key="1">
    <source>
        <dbReference type="SAM" id="MobiDB-lite"/>
    </source>
</evidence>